<dbReference type="Gene3D" id="1.20.144.10">
    <property type="entry name" value="Phosphatidic acid phosphatase type 2/haloperoxidase"/>
    <property type="match status" value="1"/>
</dbReference>
<dbReference type="Pfam" id="PF01569">
    <property type="entry name" value="PAP2"/>
    <property type="match status" value="1"/>
</dbReference>
<dbReference type="CDD" id="cd01610">
    <property type="entry name" value="PAP2_like"/>
    <property type="match status" value="1"/>
</dbReference>
<sequence>MEKFYVAMLQYIRKSAFLQRTIIAITRYFPMITFILYPCVLLYLFISKSPFLFETIWKPFAAFLVVTVFRKIVNRPRPYEAMNIEPLIGHKHGESFPSRHTVSAVIIALVCFHVNIYLGIFALIVAMIMSICRILAGVHFISDVLVSVIIATLFYFI</sequence>
<dbReference type="RefSeq" id="WP_008790662.1">
    <property type="nucleotide sequence ID" value="NZ_AKCB01000001.1"/>
</dbReference>
<keyword evidence="1" id="KW-1133">Transmembrane helix</keyword>
<dbReference type="AlphaFoldDB" id="E7GFN7"/>
<evidence type="ECO:0000259" key="2">
    <source>
        <dbReference type="SMART" id="SM00014"/>
    </source>
</evidence>
<reference evidence="3 4" key="1">
    <citation type="submission" date="2010-12" db="EMBL/GenBank/DDBJ databases">
        <title>The Genome Sequence of Coprobacillus sp. strain 29_1.</title>
        <authorList>
            <consortium name="The Broad Institute Genome Sequencing Platform"/>
            <person name="Earl A."/>
            <person name="Ward D."/>
            <person name="Feldgarden M."/>
            <person name="Gevers D."/>
            <person name="Daigneault M."/>
            <person name="Sibley C.D."/>
            <person name="White A."/>
            <person name="Strauss J."/>
            <person name="Allen-Vercoe E."/>
            <person name="Young S.K."/>
            <person name="Zeng Q."/>
            <person name="Gargeya S."/>
            <person name="Fitzgerald M."/>
            <person name="Haas B."/>
            <person name="Abouelleil A."/>
            <person name="Alvarado L."/>
            <person name="Arachchi H.M."/>
            <person name="Berlin A."/>
            <person name="Brown A."/>
            <person name="Chapman S.B."/>
            <person name="Chen Z."/>
            <person name="Dunbar C."/>
            <person name="Freedman E."/>
            <person name="Gearin G."/>
            <person name="Gellesch M."/>
            <person name="Goldberg J."/>
            <person name="Griggs A."/>
            <person name="Gujja S."/>
            <person name="Heilman E."/>
            <person name="Heiman D."/>
            <person name="Howarth C."/>
            <person name="Larson L."/>
            <person name="Lui A."/>
            <person name="MacDonald P.J.P."/>
            <person name="Mehta T."/>
            <person name="Montmayeur A."/>
            <person name="Murphy C."/>
            <person name="Neiman D."/>
            <person name="Pearson M."/>
            <person name="Priest M."/>
            <person name="Roberts A."/>
            <person name="Saif S."/>
            <person name="Shea T."/>
            <person name="Shenoy N."/>
            <person name="Sisk P."/>
            <person name="Stolte C."/>
            <person name="Sykes S."/>
            <person name="White J."/>
            <person name="Yandava C."/>
            <person name="Nusbaum C."/>
            <person name="Birren B."/>
        </authorList>
    </citation>
    <scope>NUCLEOTIDE SEQUENCE [LARGE SCALE GENOMIC DNA]</scope>
    <source>
        <strain evidence="3 4">29_1</strain>
    </source>
</reference>
<feature type="transmembrane region" description="Helical" evidence="1">
    <location>
        <begin position="134"/>
        <end position="156"/>
    </location>
</feature>
<keyword evidence="1" id="KW-0812">Transmembrane</keyword>
<evidence type="ECO:0000313" key="4">
    <source>
        <dbReference type="Proteomes" id="UP000003157"/>
    </source>
</evidence>
<feature type="transmembrane region" description="Helical" evidence="1">
    <location>
        <begin position="21"/>
        <end position="44"/>
    </location>
</feature>
<dbReference type="SMART" id="SM00014">
    <property type="entry name" value="acidPPc"/>
    <property type="match status" value="1"/>
</dbReference>
<proteinExistence type="predicted"/>
<feature type="domain" description="Phosphatidic acid phosphatase type 2/haloperoxidase" evidence="2">
    <location>
        <begin position="58"/>
        <end position="157"/>
    </location>
</feature>
<dbReference type="InterPro" id="IPR000326">
    <property type="entry name" value="PAP2/HPO"/>
</dbReference>
<evidence type="ECO:0000256" key="1">
    <source>
        <dbReference type="SAM" id="Phobius"/>
    </source>
</evidence>
<dbReference type="EMBL" id="ADKX01000051">
    <property type="protein sequence ID" value="EFW03101.1"/>
    <property type="molecule type" value="Genomic_DNA"/>
</dbReference>
<dbReference type="InterPro" id="IPR036938">
    <property type="entry name" value="PAP2/HPO_sf"/>
</dbReference>
<dbReference type="eggNOG" id="COG0671">
    <property type="taxonomic scope" value="Bacteria"/>
</dbReference>
<accession>E7GFN7</accession>
<dbReference type="PANTHER" id="PTHR14969:SF13">
    <property type="entry name" value="AT30094P"/>
    <property type="match status" value="1"/>
</dbReference>
<dbReference type="HOGENOM" id="CLU_072573_12_0_9"/>
<dbReference type="PANTHER" id="PTHR14969">
    <property type="entry name" value="SPHINGOSINE-1-PHOSPHATE PHOSPHOHYDROLASE"/>
    <property type="match status" value="1"/>
</dbReference>
<dbReference type="OrthoDB" id="9789113at2"/>
<comment type="caution">
    <text evidence="3">The sequence shown here is derived from an EMBL/GenBank/DDBJ whole genome shotgun (WGS) entry which is preliminary data.</text>
</comment>
<feature type="transmembrane region" description="Helical" evidence="1">
    <location>
        <begin position="101"/>
        <end position="128"/>
    </location>
</feature>
<protein>
    <recommendedName>
        <fullName evidence="2">Phosphatidic acid phosphatase type 2/haloperoxidase domain-containing protein</fullName>
    </recommendedName>
</protein>
<name>E7GFN7_9FIRM</name>
<keyword evidence="1" id="KW-0472">Membrane</keyword>
<dbReference type="Proteomes" id="UP000003157">
    <property type="component" value="Unassembled WGS sequence"/>
</dbReference>
<keyword evidence="4" id="KW-1185">Reference proteome</keyword>
<gene>
    <name evidence="3" type="ORF">HMPREF9488_03580</name>
</gene>
<dbReference type="SUPFAM" id="SSF48317">
    <property type="entry name" value="Acid phosphatase/Vanadium-dependent haloperoxidase"/>
    <property type="match status" value="1"/>
</dbReference>
<dbReference type="GeneID" id="78229647"/>
<dbReference type="STRING" id="100884.GCA_000269565_01783"/>
<evidence type="ECO:0000313" key="3">
    <source>
        <dbReference type="EMBL" id="EFW03101.1"/>
    </source>
</evidence>
<organism evidence="3 4">
    <name type="scientific">Coprobacillus cateniformis</name>
    <dbReference type="NCBI Taxonomy" id="100884"/>
    <lineage>
        <taxon>Bacteria</taxon>
        <taxon>Bacillati</taxon>
        <taxon>Bacillota</taxon>
        <taxon>Erysipelotrichia</taxon>
        <taxon>Erysipelotrichales</taxon>
        <taxon>Coprobacillaceae</taxon>
        <taxon>Coprobacillus</taxon>
    </lineage>
</organism>